<dbReference type="PANTHER" id="PTHR30293:SF0">
    <property type="entry name" value="NITROGEN ASSIMILATION REGULATORY PROTEIN NAC"/>
    <property type="match status" value="1"/>
</dbReference>
<dbReference type="RefSeq" id="WP_345918255.1">
    <property type="nucleotide sequence ID" value="NZ_JBDIVE010000001.1"/>
</dbReference>
<dbReference type="CDD" id="cd08433">
    <property type="entry name" value="PBP2_Nac"/>
    <property type="match status" value="1"/>
</dbReference>
<dbReference type="PANTHER" id="PTHR30293">
    <property type="entry name" value="TRANSCRIPTIONAL REGULATORY PROTEIN NAC-RELATED"/>
    <property type="match status" value="1"/>
</dbReference>
<evidence type="ECO:0000256" key="2">
    <source>
        <dbReference type="ARBA" id="ARBA00023015"/>
    </source>
</evidence>
<evidence type="ECO:0000256" key="1">
    <source>
        <dbReference type="ARBA" id="ARBA00009437"/>
    </source>
</evidence>
<evidence type="ECO:0000313" key="8">
    <source>
        <dbReference type="Proteomes" id="UP001410394"/>
    </source>
</evidence>
<dbReference type="InterPro" id="IPR005119">
    <property type="entry name" value="LysR_subst-bd"/>
</dbReference>
<comment type="similarity">
    <text evidence="1">Belongs to the LysR transcriptional regulatory family.</text>
</comment>
<dbReference type="PROSITE" id="PS50931">
    <property type="entry name" value="HTH_LYSR"/>
    <property type="match status" value="1"/>
</dbReference>
<dbReference type="InterPro" id="IPR036388">
    <property type="entry name" value="WH-like_DNA-bd_sf"/>
</dbReference>
<dbReference type="Gene3D" id="3.40.190.290">
    <property type="match status" value="1"/>
</dbReference>
<dbReference type="Gene3D" id="1.10.10.10">
    <property type="entry name" value="Winged helix-like DNA-binding domain superfamily/Winged helix DNA-binding domain"/>
    <property type="match status" value="1"/>
</dbReference>
<keyword evidence="3" id="KW-0238">DNA-binding</keyword>
<dbReference type="Pfam" id="PF00126">
    <property type="entry name" value="HTH_1"/>
    <property type="match status" value="1"/>
</dbReference>
<gene>
    <name evidence="7" type="primary">nac</name>
    <name evidence="7" type="ORF">ABDB84_03300</name>
</gene>
<evidence type="ECO:0000313" key="7">
    <source>
        <dbReference type="EMBL" id="MEN3067490.1"/>
    </source>
</evidence>
<dbReference type="SUPFAM" id="SSF53850">
    <property type="entry name" value="Periplasmic binding protein-like II"/>
    <property type="match status" value="1"/>
</dbReference>
<evidence type="ECO:0000256" key="3">
    <source>
        <dbReference type="ARBA" id="ARBA00023125"/>
    </source>
</evidence>
<comment type="caution">
    <text evidence="7">The sequence shown here is derived from an EMBL/GenBank/DDBJ whole genome shotgun (WGS) entry which is preliminary data.</text>
</comment>
<dbReference type="PRINTS" id="PR00039">
    <property type="entry name" value="HTHLYSR"/>
</dbReference>
<dbReference type="InterPro" id="IPR036390">
    <property type="entry name" value="WH_DNA-bd_sf"/>
</dbReference>
<sequence>MNLKRLKYFVKIVDIGSLTQAADVLFIAQPALSQQLATLEGEVRQQLLVRTQRGVTPTEAGKVLYRHAQLILRQCEQAKLDMEASSRGISGQVSVGLAPGTAAATLSLPLLRKVRARHPGILLYLNENYGTTLSELIMNGRMDLAVLYGDKSVHGLTFMPLLKEELYLVGPASMRRLPENVRLAELAELELYLPRPYNVVRKLVNESFMRAGLNAPRVVAEIESAVTLHALIAEGVGTTILPASMAHEMVSSCKAWCSRIVDPVIEAPLALCQSDHLPLSEPAQAVKDILLELVGEMGSSAALRAIEPSSKVAA</sequence>
<dbReference type="InterPro" id="IPR000847">
    <property type="entry name" value="LysR_HTH_N"/>
</dbReference>
<proteinExistence type="inferred from homology"/>
<accession>A0ABU9YUT7</accession>
<feature type="domain" description="HTH lysR-type" evidence="6">
    <location>
        <begin position="1"/>
        <end position="58"/>
    </location>
</feature>
<dbReference type="Proteomes" id="UP001410394">
    <property type="component" value="Unassembled WGS sequence"/>
</dbReference>
<dbReference type="Pfam" id="PF03466">
    <property type="entry name" value="LysR_substrate"/>
    <property type="match status" value="1"/>
</dbReference>
<keyword evidence="2" id="KW-0805">Transcription regulation</keyword>
<evidence type="ECO:0000256" key="5">
    <source>
        <dbReference type="ARBA" id="ARBA00023163"/>
    </source>
</evidence>
<keyword evidence="5" id="KW-0804">Transcription</keyword>
<dbReference type="EMBL" id="JBDIVE010000001">
    <property type="protein sequence ID" value="MEN3067490.1"/>
    <property type="molecule type" value="Genomic_DNA"/>
</dbReference>
<keyword evidence="4" id="KW-0010">Activator</keyword>
<dbReference type="NCBIfam" id="NF008410">
    <property type="entry name" value="PRK11233.1"/>
    <property type="match status" value="1"/>
</dbReference>
<evidence type="ECO:0000259" key="6">
    <source>
        <dbReference type="PROSITE" id="PS50931"/>
    </source>
</evidence>
<organism evidence="7 8">
    <name type="scientific">Uliginosibacterium sediminicola</name>
    <dbReference type="NCBI Taxonomy" id="2024550"/>
    <lineage>
        <taxon>Bacteria</taxon>
        <taxon>Pseudomonadati</taxon>
        <taxon>Pseudomonadota</taxon>
        <taxon>Betaproteobacteria</taxon>
        <taxon>Rhodocyclales</taxon>
        <taxon>Zoogloeaceae</taxon>
        <taxon>Uliginosibacterium</taxon>
    </lineage>
</organism>
<keyword evidence="8" id="KW-1185">Reference proteome</keyword>
<evidence type="ECO:0000256" key="4">
    <source>
        <dbReference type="ARBA" id="ARBA00023159"/>
    </source>
</evidence>
<name>A0ABU9YUT7_9RHOO</name>
<dbReference type="SUPFAM" id="SSF46785">
    <property type="entry name" value="Winged helix' DNA-binding domain"/>
    <property type="match status" value="1"/>
</dbReference>
<protein>
    <submittedName>
        <fullName evidence="7">Nitrogen assimilation transcriptional regulator NAC</fullName>
    </submittedName>
</protein>
<reference evidence="7 8" key="1">
    <citation type="journal article" date="2018" name="Int. J. Syst. Evol. Microbiol.">
        <title>Uliginosibacterium sediminicola sp. nov., isolated from freshwater sediment.</title>
        <authorList>
            <person name="Hwang W.M."/>
            <person name="Kim S.M."/>
            <person name="Kang K."/>
            <person name="Ahn T.Y."/>
        </authorList>
    </citation>
    <scope>NUCLEOTIDE SEQUENCE [LARGE SCALE GENOMIC DNA]</scope>
    <source>
        <strain evidence="7 8">M1-21</strain>
    </source>
</reference>